<evidence type="ECO:0000256" key="7">
    <source>
        <dbReference type="PIRSR" id="PIRSR602403-1"/>
    </source>
</evidence>
<dbReference type="Proteomes" id="UP001301769">
    <property type="component" value="Unassembled WGS sequence"/>
</dbReference>
<dbReference type="GO" id="GO:0016705">
    <property type="term" value="F:oxidoreductase activity, acting on paired donors, with incorporation or reduction of molecular oxygen"/>
    <property type="evidence" value="ECO:0007669"/>
    <property type="project" value="InterPro"/>
</dbReference>
<dbReference type="EMBL" id="MU858159">
    <property type="protein sequence ID" value="KAK4211026.1"/>
    <property type="molecule type" value="Genomic_DNA"/>
</dbReference>
<dbReference type="Gene3D" id="1.10.630.10">
    <property type="entry name" value="Cytochrome P450"/>
    <property type="match status" value="1"/>
</dbReference>
<dbReference type="PRINTS" id="PR00465">
    <property type="entry name" value="EP450IV"/>
</dbReference>
<feature type="binding site" description="axial binding residue" evidence="7">
    <location>
        <position position="458"/>
    </location>
    <ligand>
        <name>heme</name>
        <dbReference type="ChEBI" id="CHEBI:30413"/>
    </ligand>
    <ligandPart>
        <name>Fe</name>
        <dbReference type="ChEBI" id="CHEBI:18248"/>
    </ligandPart>
</feature>
<accession>A0AAN7B351</accession>
<evidence type="ECO:0000313" key="9">
    <source>
        <dbReference type="Proteomes" id="UP001301769"/>
    </source>
</evidence>
<keyword evidence="5 7" id="KW-0408">Iron</keyword>
<organism evidence="8 9">
    <name type="scientific">Rhypophila decipiens</name>
    <dbReference type="NCBI Taxonomy" id="261697"/>
    <lineage>
        <taxon>Eukaryota</taxon>
        <taxon>Fungi</taxon>
        <taxon>Dikarya</taxon>
        <taxon>Ascomycota</taxon>
        <taxon>Pezizomycotina</taxon>
        <taxon>Sordariomycetes</taxon>
        <taxon>Sordariomycetidae</taxon>
        <taxon>Sordariales</taxon>
        <taxon>Naviculisporaceae</taxon>
        <taxon>Rhypophila</taxon>
    </lineage>
</organism>
<proteinExistence type="inferred from homology"/>
<evidence type="ECO:0000256" key="6">
    <source>
        <dbReference type="ARBA" id="ARBA00023033"/>
    </source>
</evidence>
<comment type="similarity">
    <text evidence="2">Belongs to the cytochrome P450 family.</text>
</comment>
<keyword evidence="4 7" id="KW-0479">Metal-binding</keyword>
<evidence type="ECO:0000256" key="5">
    <source>
        <dbReference type="ARBA" id="ARBA00023004"/>
    </source>
</evidence>
<reference evidence="8" key="2">
    <citation type="submission" date="2023-05" db="EMBL/GenBank/DDBJ databases">
        <authorList>
            <consortium name="Lawrence Berkeley National Laboratory"/>
            <person name="Steindorff A."/>
            <person name="Hensen N."/>
            <person name="Bonometti L."/>
            <person name="Westerberg I."/>
            <person name="Brannstrom I.O."/>
            <person name="Guillou S."/>
            <person name="Cros-Aarteil S."/>
            <person name="Calhoun S."/>
            <person name="Haridas S."/>
            <person name="Kuo A."/>
            <person name="Mondo S."/>
            <person name="Pangilinan J."/>
            <person name="Riley R."/>
            <person name="Labutti K."/>
            <person name="Andreopoulos B."/>
            <person name="Lipzen A."/>
            <person name="Chen C."/>
            <person name="Yanf M."/>
            <person name="Daum C."/>
            <person name="Ng V."/>
            <person name="Clum A."/>
            <person name="Ohm R."/>
            <person name="Martin F."/>
            <person name="Silar P."/>
            <person name="Natvig D."/>
            <person name="Lalanne C."/>
            <person name="Gautier V."/>
            <person name="Ament-Velasquez S.L."/>
            <person name="Kruys A."/>
            <person name="Hutchinson M.I."/>
            <person name="Powell A.J."/>
            <person name="Barry K."/>
            <person name="Miller A.N."/>
            <person name="Grigoriev I.V."/>
            <person name="Debuchy R."/>
            <person name="Gladieux P."/>
            <person name="Thoren M.H."/>
            <person name="Johannesson H."/>
        </authorList>
    </citation>
    <scope>NUCLEOTIDE SEQUENCE</scope>
    <source>
        <strain evidence="8">PSN293</strain>
    </source>
</reference>
<comment type="cofactor">
    <cofactor evidence="1 7">
        <name>heme</name>
        <dbReference type="ChEBI" id="CHEBI:30413"/>
    </cofactor>
</comment>
<dbReference type="InterPro" id="IPR001128">
    <property type="entry name" value="Cyt_P450"/>
</dbReference>
<dbReference type="CDD" id="cd00302">
    <property type="entry name" value="cytochrome_P450"/>
    <property type="match status" value="1"/>
</dbReference>
<evidence type="ECO:0000256" key="2">
    <source>
        <dbReference type="ARBA" id="ARBA00010617"/>
    </source>
</evidence>
<dbReference type="InterPro" id="IPR002403">
    <property type="entry name" value="Cyt_P450_E_grp-IV"/>
</dbReference>
<evidence type="ECO:0000256" key="4">
    <source>
        <dbReference type="ARBA" id="ARBA00022723"/>
    </source>
</evidence>
<name>A0AAN7B351_9PEZI</name>
<keyword evidence="6" id="KW-0503">Monooxygenase</keyword>
<dbReference type="InterPro" id="IPR036396">
    <property type="entry name" value="Cyt_P450_sf"/>
</dbReference>
<evidence type="ECO:0000256" key="3">
    <source>
        <dbReference type="ARBA" id="ARBA00022617"/>
    </source>
</evidence>
<evidence type="ECO:0000313" key="8">
    <source>
        <dbReference type="EMBL" id="KAK4211026.1"/>
    </source>
</evidence>
<keyword evidence="3 7" id="KW-0349">Heme</keyword>
<dbReference type="PANTHER" id="PTHR24304">
    <property type="entry name" value="CYTOCHROME P450 FAMILY 7"/>
    <property type="match status" value="1"/>
</dbReference>
<keyword evidence="9" id="KW-1185">Reference proteome</keyword>
<protein>
    <submittedName>
        <fullName evidence="8">Cytochrome P450 6A1</fullName>
    </submittedName>
</protein>
<dbReference type="AlphaFoldDB" id="A0AAN7B351"/>
<reference evidence="8" key="1">
    <citation type="journal article" date="2023" name="Mol. Phylogenet. Evol.">
        <title>Genome-scale phylogeny and comparative genomics of the fungal order Sordariales.</title>
        <authorList>
            <person name="Hensen N."/>
            <person name="Bonometti L."/>
            <person name="Westerberg I."/>
            <person name="Brannstrom I.O."/>
            <person name="Guillou S."/>
            <person name="Cros-Aarteil S."/>
            <person name="Calhoun S."/>
            <person name="Haridas S."/>
            <person name="Kuo A."/>
            <person name="Mondo S."/>
            <person name="Pangilinan J."/>
            <person name="Riley R."/>
            <person name="LaButti K."/>
            <person name="Andreopoulos B."/>
            <person name="Lipzen A."/>
            <person name="Chen C."/>
            <person name="Yan M."/>
            <person name="Daum C."/>
            <person name="Ng V."/>
            <person name="Clum A."/>
            <person name="Steindorff A."/>
            <person name="Ohm R.A."/>
            <person name="Martin F."/>
            <person name="Silar P."/>
            <person name="Natvig D.O."/>
            <person name="Lalanne C."/>
            <person name="Gautier V."/>
            <person name="Ament-Velasquez S.L."/>
            <person name="Kruys A."/>
            <person name="Hutchinson M.I."/>
            <person name="Powell A.J."/>
            <person name="Barry K."/>
            <person name="Miller A.N."/>
            <person name="Grigoriev I.V."/>
            <person name="Debuchy R."/>
            <person name="Gladieux P."/>
            <person name="Hiltunen Thoren M."/>
            <person name="Johannesson H."/>
        </authorList>
    </citation>
    <scope>NUCLEOTIDE SEQUENCE</scope>
    <source>
        <strain evidence="8">PSN293</strain>
    </source>
</reference>
<dbReference type="SUPFAM" id="SSF48264">
    <property type="entry name" value="Cytochrome P450"/>
    <property type="match status" value="1"/>
</dbReference>
<dbReference type="PANTHER" id="PTHR24304:SF2">
    <property type="entry name" value="24-HYDROXYCHOLESTEROL 7-ALPHA-HYDROXYLASE"/>
    <property type="match status" value="1"/>
</dbReference>
<dbReference type="GO" id="GO:0005506">
    <property type="term" value="F:iron ion binding"/>
    <property type="evidence" value="ECO:0007669"/>
    <property type="project" value="InterPro"/>
</dbReference>
<gene>
    <name evidence="8" type="ORF">QBC37DRAFT_21723</name>
</gene>
<dbReference type="GO" id="GO:0020037">
    <property type="term" value="F:heme binding"/>
    <property type="evidence" value="ECO:0007669"/>
    <property type="project" value="InterPro"/>
</dbReference>
<dbReference type="InterPro" id="IPR050529">
    <property type="entry name" value="CYP450_sterol_14alpha_dmase"/>
</dbReference>
<comment type="caution">
    <text evidence="8">The sequence shown here is derived from an EMBL/GenBank/DDBJ whole genome shotgun (WGS) entry which is preliminary data.</text>
</comment>
<dbReference type="Pfam" id="PF00067">
    <property type="entry name" value="p450"/>
    <property type="match status" value="1"/>
</dbReference>
<evidence type="ECO:0000256" key="1">
    <source>
        <dbReference type="ARBA" id="ARBA00001971"/>
    </source>
</evidence>
<keyword evidence="6" id="KW-0560">Oxidoreductase</keyword>
<dbReference type="GO" id="GO:0004497">
    <property type="term" value="F:monooxygenase activity"/>
    <property type="evidence" value="ECO:0007669"/>
    <property type="project" value="UniProtKB-KW"/>
</dbReference>
<sequence length="520" mass="59557">MAATEGLNLKSLNPIRLLASHDEWPTTVWVLCLTTLIGFLVKLFWRPALPKNAPKLWKPKDWPIVGALEFFTNRKNFLSHGSRTQKTGAFSFYLGKYQVVNISGREGRKAFFDSRELSMSEGYATLYAASPAVPDNEKNTENAYDKWFGRTITAMMKKENFVKNLYPMVHDTQKALDRAFDRAQQRGGMIDPFDDIYRIVYMLTVRMVGPTEFVERPEMLDKTLHYFESYERALSAARVVFPWMPTWNWAKQMYYGAKLYGTLDSVVKERKTTGRRPDDALQFLLDGGDGLVRILTFIMGSLFAGQLNSGINAGWLMMYLATTPEWYKRTQEEVDGVVKRHRTSPDQSPTDILAALSVDEWESEFPLIDLGLRESIRIQLVGAACRKNVSGRDVPIGNTGEVVPKDGFATYLCDDLHMNPEIYPNPERWDPGRYLPDRAEDKKEPHAYMGWGLGRHPCLGMRFAKLEMAVIAACFIARFDYTLHTPDGKPLAEPYPSNRNRFSAHKPERPMRLKITPRKY</sequence>